<dbReference type="SUPFAM" id="SSF161098">
    <property type="entry name" value="MetI-like"/>
    <property type="match status" value="1"/>
</dbReference>
<dbReference type="OrthoDB" id="24153at2"/>
<feature type="transmembrane region" description="Helical" evidence="6">
    <location>
        <begin position="266"/>
        <end position="289"/>
    </location>
</feature>
<keyword evidence="2 6" id="KW-0813">Transport</keyword>
<feature type="transmembrane region" description="Helical" evidence="6">
    <location>
        <begin position="147"/>
        <end position="172"/>
    </location>
</feature>
<dbReference type="InterPro" id="IPR000515">
    <property type="entry name" value="MetI-like"/>
</dbReference>
<gene>
    <name evidence="8" type="ORF">D3H35_08840</name>
</gene>
<keyword evidence="4 6" id="KW-1133">Transmembrane helix</keyword>
<dbReference type="RefSeq" id="WP_119148722.1">
    <property type="nucleotide sequence ID" value="NZ_JBHSOV010000013.1"/>
</dbReference>
<dbReference type="CDD" id="cd06261">
    <property type="entry name" value="TM_PBP2"/>
    <property type="match status" value="1"/>
</dbReference>
<comment type="subcellular location">
    <subcellularLocation>
        <location evidence="6">Cell membrane</location>
        <topology evidence="6">Multi-pass membrane protein</topology>
    </subcellularLocation>
    <subcellularLocation>
        <location evidence="1">Membrane</location>
        <topology evidence="1">Multi-pass membrane protein</topology>
    </subcellularLocation>
</comment>
<organism evidence="8 9">
    <name type="scientific">Cohnella faecalis</name>
    <dbReference type="NCBI Taxonomy" id="2315694"/>
    <lineage>
        <taxon>Bacteria</taxon>
        <taxon>Bacillati</taxon>
        <taxon>Bacillota</taxon>
        <taxon>Bacilli</taxon>
        <taxon>Bacillales</taxon>
        <taxon>Paenibacillaceae</taxon>
        <taxon>Cohnella</taxon>
    </lineage>
</organism>
<feature type="transmembrane region" description="Helical" evidence="6">
    <location>
        <begin position="309"/>
        <end position="330"/>
    </location>
</feature>
<dbReference type="PANTHER" id="PTHR43376:SF1">
    <property type="entry name" value="OLIGOPEPTIDE TRANSPORT SYSTEM PERMEASE PROTEIN"/>
    <property type="match status" value="1"/>
</dbReference>
<evidence type="ECO:0000256" key="2">
    <source>
        <dbReference type="ARBA" id="ARBA00022448"/>
    </source>
</evidence>
<evidence type="ECO:0000313" key="9">
    <source>
        <dbReference type="Proteomes" id="UP000266340"/>
    </source>
</evidence>
<evidence type="ECO:0000256" key="3">
    <source>
        <dbReference type="ARBA" id="ARBA00022692"/>
    </source>
</evidence>
<comment type="similarity">
    <text evidence="6">Belongs to the binding-protein-dependent transport system permease family.</text>
</comment>
<proteinExistence type="inferred from homology"/>
<dbReference type="PANTHER" id="PTHR43376">
    <property type="entry name" value="OLIGOPEPTIDE TRANSPORT SYSTEM PERMEASE PROTEIN"/>
    <property type="match status" value="1"/>
</dbReference>
<keyword evidence="5 6" id="KW-0472">Membrane</keyword>
<dbReference type="Proteomes" id="UP000266340">
    <property type="component" value="Unassembled WGS sequence"/>
</dbReference>
<dbReference type="EMBL" id="QXJM01000029">
    <property type="protein sequence ID" value="RIE04047.1"/>
    <property type="molecule type" value="Genomic_DNA"/>
</dbReference>
<keyword evidence="9" id="KW-1185">Reference proteome</keyword>
<comment type="caution">
    <text evidence="8">The sequence shown here is derived from an EMBL/GenBank/DDBJ whole genome shotgun (WGS) entry which is preliminary data.</text>
</comment>
<dbReference type="GO" id="GO:0005886">
    <property type="term" value="C:plasma membrane"/>
    <property type="evidence" value="ECO:0007669"/>
    <property type="project" value="UniProtKB-SubCell"/>
</dbReference>
<dbReference type="Pfam" id="PF00528">
    <property type="entry name" value="BPD_transp_1"/>
    <property type="match status" value="1"/>
</dbReference>
<evidence type="ECO:0000256" key="5">
    <source>
        <dbReference type="ARBA" id="ARBA00023136"/>
    </source>
</evidence>
<evidence type="ECO:0000313" key="8">
    <source>
        <dbReference type="EMBL" id="RIE04047.1"/>
    </source>
</evidence>
<evidence type="ECO:0000259" key="7">
    <source>
        <dbReference type="PROSITE" id="PS50928"/>
    </source>
</evidence>
<reference evidence="8 9" key="1">
    <citation type="submission" date="2018-09" db="EMBL/GenBank/DDBJ databases">
        <title>Cohnella cavernae sp. nov., isolated from a karst cave.</title>
        <authorList>
            <person name="Zhu H."/>
        </authorList>
    </citation>
    <scope>NUCLEOTIDE SEQUENCE [LARGE SCALE GENOMIC DNA]</scope>
    <source>
        <strain evidence="8 9">K2E09-144</strain>
    </source>
</reference>
<feature type="transmembrane region" description="Helical" evidence="6">
    <location>
        <begin position="26"/>
        <end position="44"/>
    </location>
</feature>
<keyword evidence="3 6" id="KW-0812">Transmembrane</keyword>
<dbReference type="GO" id="GO:0055085">
    <property type="term" value="P:transmembrane transport"/>
    <property type="evidence" value="ECO:0007669"/>
    <property type="project" value="InterPro"/>
</dbReference>
<evidence type="ECO:0000256" key="1">
    <source>
        <dbReference type="ARBA" id="ARBA00004141"/>
    </source>
</evidence>
<dbReference type="PROSITE" id="PS50928">
    <property type="entry name" value="ABC_TM1"/>
    <property type="match status" value="1"/>
</dbReference>
<feature type="transmembrane region" description="Helical" evidence="6">
    <location>
        <begin position="112"/>
        <end position="135"/>
    </location>
</feature>
<sequence>MAQSTVNGRESKYVYWSRIGRKACQYALVLFIALTINFSLPRLAPGDPLSYLFGTEVNSLSEEQRDQVNSELGLDRSILSQYADFLAGAFTLELGSSTKFGKPVTEVLADSLPWSLLIIGPALLLSPFAGILFGAYAAWHRAKRRDIVLLVLMLTMEAMPVFWAGMLLIAIFSVQLGWLPSYGAVPLIHPGNTLDYGLEVLRRMVLPVITITFSSIGTYFLMTRFSMLDTLGQDYMTMAEAKGVRPRRLLYGHALRNALLPVYTHFTMSLGILLGGAVIVETVFSYPGIGRLLYESVIARDYPMMQGVFLMITVGVIIANLLADLTYPLVDPRVRTRRALEAAR</sequence>
<feature type="transmembrane region" description="Helical" evidence="6">
    <location>
        <begin position="204"/>
        <end position="222"/>
    </location>
</feature>
<feature type="domain" description="ABC transmembrane type-1" evidence="7">
    <location>
        <begin position="112"/>
        <end position="323"/>
    </location>
</feature>
<dbReference type="Gene3D" id="1.10.3720.10">
    <property type="entry name" value="MetI-like"/>
    <property type="match status" value="1"/>
</dbReference>
<name>A0A398CVY7_9BACL</name>
<dbReference type="InterPro" id="IPR035906">
    <property type="entry name" value="MetI-like_sf"/>
</dbReference>
<protein>
    <submittedName>
        <fullName evidence="8">ABC transporter permease</fullName>
    </submittedName>
</protein>
<dbReference type="AlphaFoldDB" id="A0A398CVY7"/>
<evidence type="ECO:0000256" key="4">
    <source>
        <dbReference type="ARBA" id="ARBA00022989"/>
    </source>
</evidence>
<evidence type="ECO:0000256" key="6">
    <source>
        <dbReference type="RuleBase" id="RU363032"/>
    </source>
</evidence>
<accession>A0A398CVY7</accession>